<feature type="binding site" evidence="11">
    <location>
        <position position="313"/>
    </location>
    <ligand>
        <name>Zn(2+)</name>
        <dbReference type="ChEBI" id="CHEBI:29105"/>
        <note>catalytic</note>
    </ligand>
</feature>
<feature type="binding site" evidence="10">
    <location>
        <begin position="584"/>
        <end position="586"/>
    </location>
    <ligand>
        <name>a peptide</name>
        <dbReference type="ChEBI" id="CHEBI:60466"/>
    </ligand>
</feature>
<comment type="similarity">
    <text evidence="2">Belongs to the peptidase M1 family.</text>
</comment>
<evidence type="ECO:0000256" key="6">
    <source>
        <dbReference type="ARBA" id="ARBA00022801"/>
    </source>
</evidence>
<dbReference type="Gene3D" id="3.30.2010.30">
    <property type="match status" value="1"/>
</dbReference>
<keyword evidence="6" id="KW-0378">Hydrolase</keyword>
<dbReference type="InterPro" id="IPR027268">
    <property type="entry name" value="Peptidase_M4/M1_CTD_sf"/>
</dbReference>
<name>A0A914Z2A0_9BILA</name>
<dbReference type="InterPro" id="IPR001930">
    <property type="entry name" value="Peptidase_M1"/>
</dbReference>
<dbReference type="Proteomes" id="UP000887577">
    <property type="component" value="Unplaced"/>
</dbReference>
<dbReference type="CDD" id="cd09599">
    <property type="entry name" value="M1_LTA4H"/>
    <property type="match status" value="1"/>
</dbReference>
<feature type="binding site" evidence="10">
    <location>
        <begin position="131"/>
        <end position="133"/>
    </location>
    <ligand>
        <name>a peptide</name>
        <dbReference type="ChEBI" id="CHEBI:60466"/>
    </ligand>
</feature>
<feature type="domain" description="Peptidase M1 leukotriene A4 hydrolase/aminopeptidase C-terminal" evidence="12">
    <location>
        <begin position="483"/>
        <end position="628"/>
    </location>
</feature>
<evidence type="ECO:0000256" key="8">
    <source>
        <dbReference type="ARBA" id="ARBA00023049"/>
    </source>
</evidence>
<dbReference type="InterPro" id="IPR045357">
    <property type="entry name" value="Aminopeptidase_N-like_N"/>
</dbReference>
<proteinExistence type="inferred from homology"/>
<feature type="binding site" evidence="10">
    <location>
        <begin position="284"/>
        <end position="289"/>
    </location>
    <ligand>
        <name>a peptide</name>
        <dbReference type="ChEBI" id="CHEBI:60466"/>
    </ligand>
</feature>
<dbReference type="InterPro" id="IPR042097">
    <property type="entry name" value="Aminopeptidase_N-like_N_sf"/>
</dbReference>
<comment type="subcellular location">
    <subcellularLocation>
        <location evidence="1">Cytoplasm</location>
    </subcellularLocation>
</comment>
<sequence>MGIHKDAASFANFDEVSIYHIDLDLKVNFEQKVIDGYAVLRMKCHKSTNKVILDSRDLSIKDVHYNGDSMPYKAVDHGVLGQSLNIDIPHTESGKEFDLVVYYCTSPTASALQFVDKELTADKNQPFLYSQCQAIHARSIIPCMDTPAIKQTYNARVQVPKGITCLMSAIGYGKDNRENDAKVKEWHVDGSYKDGLDYIFYDGYEAFLFKQPQRMPSYLFAIVAGDLEKRDISDRCAVWAEPSMVDKARWEFEDTEIMLKTAEELLGKYRWGRYDLIVLPPFFPFGGMENPCLTFVTPTIIAGDRSLTNVIAHEIAHSWTGNLVTNANWEHFWLNEGFTVFCERKIMGRIYGEGVRQFENICGWEDRMLPVINETFNPTHEFTKLCPCLNGIDPDDAYSTIPYEKGSALLLVLEQKLGDSARFEQFLRDYIDKFAGQSVVTDDWKQFLYAKYSDKKDVLDSIDWNGWLLEAGVPPNTPEFDDETLKDCRHLAKVWTDGTNEEVENLDTKVFNDLSSDMKVKVLDCIETSGKAFTGERFLKLFKKYDLENCGNCEVIFSFSLIALKSKYKPLVPFMIDFVTRQGRLKYVKPIFNKLFKWDEMRELAIAKFQENVPFMHPITAQVISKMI</sequence>
<dbReference type="WBParaSite" id="PSU_v2.g6203.t1">
    <property type="protein sequence ID" value="PSU_v2.g6203.t1"/>
    <property type="gene ID" value="PSU_v2.g6203"/>
</dbReference>
<dbReference type="Pfam" id="PF09127">
    <property type="entry name" value="Leuk-A4-hydro_C"/>
    <property type="match status" value="1"/>
</dbReference>
<dbReference type="GO" id="GO:0006508">
    <property type="term" value="P:proteolysis"/>
    <property type="evidence" value="ECO:0007669"/>
    <property type="project" value="UniProtKB-KW"/>
</dbReference>
<evidence type="ECO:0000256" key="10">
    <source>
        <dbReference type="PIRSR" id="PIRSR634015-2"/>
    </source>
</evidence>
<dbReference type="InterPro" id="IPR038502">
    <property type="entry name" value="M1_LTA-4_hydro/amino_C_sf"/>
</dbReference>
<dbReference type="InterPro" id="IPR016024">
    <property type="entry name" value="ARM-type_fold"/>
</dbReference>
<keyword evidence="5 11" id="KW-0479">Metal-binding</keyword>
<dbReference type="GO" id="GO:0043171">
    <property type="term" value="P:peptide catabolic process"/>
    <property type="evidence" value="ECO:0007669"/>
    <property type="project" value="TreeGrafter"/>
</dbReference>
<dbReference type="InterPro" id="IPR015211">
    <property type="entry name" value="Peptidase_M1_C"/>
</dbReference>
<dbReference type="AlphaFoldDB" id="A0A914Z2A0"/>
<evidence type="ECO:0000256" key="11">
    <source>
        <dbReference type="PIRSR" id="PIRSR634015-3"/>
    </source>
</evidence>
<dbReference type="SUPFAM" id="SSF63737">
    <property type="entry name" value="Leukotriene A4 hydrolase N-terminal domain"/>
    <property type="match status" value="1"/>
</dbReference>
<dbReference type="GO" id="GO:0005829">
    <property type="term" value="C:cytosol"/>
    <property type="evidence" value="ECO:0007669"/>
    <property type="project" value="TreeGrafter"/>
</dbReference>
<dbReference type="PANTHER" id="PTHR45726">
    <property type="entry name" value="LEUKOTRIENE A-4 HYDROLASE"/>
    <property type="match status" value="1"/>
</dbReference>
<reference evidence="14" key="1">
    <citation type="submission" date="2022-11" db="UniProtKB">
        <authorList>
            <consortium name="WormBaseParasite"/>
        </authorList>
    </citation>
    <scope>IDENTIFICATION</scope>
</reference>
<keyword evidence="3" id="KW-0963">Cytoplasm</keyword>
<dbReference type="SUPFAM" id="SSF55486">
    <property type="entry name" value="Metalloproteases ('zincins'), catalytic domain"/>
    <property type="match status" value="1"/>
</dbReference>
<dbReference type="InterPro" id="IPR014782">
    <property type="entry name" value="Peptidase_M1_dom"/>
</dbReference>
<dbReference type="FunFam" id="3.30.2010.30:FF:000001">
    <property type="entry name" value="Leukotriene A(4) hydrolase"/>
    <property type="match status" value="1"/>
</dbReference>
<organism evidence="13 14">
    <name type="scientific">Panagrolaimus superbus</name>
    <dbReference type="NCBI Taxonomy" id="310955"/>
    <lineage>
        <taxon>Eukaryota</taxon>
        <taxon>Metazoa</taxon>
        <taxon>Ecdysozoa</taxon>
        <taxon>Nematoda</taxon>
        <taxon>Chromadorea</taxon>
        <taxon>Rhabditida</taxon>
        <taxon>Tylenchina</taxon>
        <taxon>Panagrolaimomorpha</taxon>
        <taxon>Panagrolaimoidea</taxon>
        <taxon>Panagrolaimidae</taxon>
        <taxon>Panagrolaimus</taxon>
    </lineage>
</organism>
<comment type="cofactor">
    <cofactor evidence="11">
        <name>Zn(2+)</name>
        <dbReference type="ChEBI" id="CHEBI:29105"/>
    </cofactor>
    <text evidence="11">Binds 1 zinc ion per subunit.</text>
</comment>
<accession>A0A914Z2A0</accession>
<dbReference type="Gene3D" id="1.10.390.10">
    <property type="entry name" value="Neutral Protease Domain 2"/>
    <property type="match status" value="1"/>
</dbReference>
<dbReference type="Pfam" id="PF01433">
    <property type="entry name" value="Peptidase_M1"/>
    <property type="match status" value="1"/>
</dbReference>
<feature type="binding site" evidence="11">
    <location>
        <position position="336"/>
    </location>
    <ligand>
        <name>Zn(2+)</name>
        <dbReference type="ChEBI" id="CHEBI:29105"/>
        <note>catalytic</note>
    </ligand>
</feature>
<dbReference type="InterPro" id="IPR034015">
    <property type="entry name" value="M1_LTA4H"/>
</dbReference>
<dbReference type="Pfam" id="PF17900">
    <property type="entry name" value="Peptidase_M1_N"/>
    <property type="match status" value="1"/>
</dbReference>
<evidence type="ECO:0000313" key="13">
    <source>
        <dbReference type="Proteomes" id="UP000887577"/>
    </source>
</evidence>
<evidence type="ECO:0000256" key="5">
    <source>
        <dbReference type="ARBA" id="ARBA00022723"/>
    </source>
</evidence>
<dbReference type="Gene3D" id="1.25.40.320">
    <property type="entry name" value="Peptidase M1, leukotriene A4 hydrolase/aminopeptidase C-terminal domain"/>
    <property type="match status" value="1"/>
</dbReference>
<evidence type="ECO:0000256" key="1">
    <source>
        <dbReference type="ARBA" id="ARBA00004496"/>
    </source>
</evidence>
<dbReference type="PANTHER" id="PTHR45726:SF3">
    <property type="entry name" value="LEUKOTRIENE A-4 HYDROLASE"/>
    <property type="match status" value="1"/>
</dbReference>
<dbReference type="GO" id="GO:0004177">
    <property type="term" value="F:aminopeptidase activity"/>
    <property type="evidence" value="ECO:0007669"/>
    <property type="project" value="TreeGrafter"/>
</dbReference>
<evidence type="ECO:0000256" key="3">
    <source>
        <dbReference type="ARBA" id="ARBA00022490"/>
    </source>
</evidence>
<dbReference type="GO" id="GO:0008237">
    <property type="term" value="F:metallopeptidase activity"/>
    <property type="evidence" value="ECO:0007669"/>
    <property type="project" value="UniProtKB-KW"/>
</dbReference>
<evidence type="ECO:0000313" key="14">
    <source>
        <dbReference type="WBParaSite" id="PSU_v2.g6203.t1"/>
    </source>
</evidence>
<keyword evidence="8" id="KW-0482">Metalloprotease</keyword>
<feature type="binding site" evidence="11">
    <location>
        <position position="317"/>
    </location>
    <ligand>
        <name>Zn(2+)</name>
        <dbReference type="ChEBI" id="CHEBI:29105"/>
        <note>catalytic</note>
    </ligand>
</feature>
<dbReference type="SUPFAM" id="SSF48371">
    <property type="entry name" value="ARM repeat"/>
    <property type="match status" value="1"/>
</dbReference>
<dbReference type="SMART" id="SM01263">
    <property type="entry name" value="Leuk-A4-hydro_C"/>
    <property type="match status" value="1"/>
</dbReference>
<feature type="active site" description="Proton donor" evidence="9">
    <location>
        <position position="403"/>
    </location>
</feature>
<evidence type="ECO:0000256" key="2">
    <source>
        <dbReference type="ARBA" id="ARBA00010136"/>
    </source>
</evidence>
<dbReference type="Gene3D" id="2.60.40.1730">
    <property type="entry name" value="tricorn interacting facor f3 domain"/>
    <property type="match status" value="1"/>
</dbReference>
<evidence type="ECO:0000256" key="9">
    <source>
        <dbReference type="PIRSR" id="PIRSR634015-1"/>
    </source>
</evidence>
<evidence type="ECO:0000259" key="12">
    <source>
        <dbReference type="SMART" id="SM01263"/>
    </source>
</evidence>
<keyword evidence="7 11" id="KW-0862">Zinc</keyword>
<feature type="active site" description="Proton acceptor" evidence="9">
    <location>
        <position position="314"/>
    </location>
</feature>
<dbReference type="GO" id="GO:0004301">
    <property type="term" value="F:epoxide hydrolase activity"/>
    <property type="evidence" value="ECO:0007669"/>
    <property type="project" value="TreeGrafter"/>
</dbReference>
<dbReference type="InterPro" id="IPR049980">
    <property type="entry name" value="LTA4H_cat"/>
</dbReference>
<keyword evidence="13" id="KW-1185">Reference proteome</keyword>
<dbReference type="FunFam" id="1.10.390.10:FF:000003">
    <property type="entry name" value="Leukotriene A(4) hydrolase"/>
    <property type="match status" value="1"/>
</dbReference>
<protein>
    <submittedName>
        <fullName evidence="14">Peptidase M1 leukotriene A4 hydrolase/aminopeptidase C-terminal domain-containing protein</fullName>
    </submittedName>
</protein>
<dbReference type="GO" id="GO:0008270">
    <property type="term" value="F:zinc ion binding"/>
    <property type="evidence" value="ECO:0007669"/>
    <property type="project" value="InterPro"/>
</dbReference>
<keyword evidence="4" id="KW-0645">Protease</keyword>
<evidence type="ECO:0000256" key="4">
    <source>
        <dbReference type="ARBA" id="ARBA00022670"/>
    </source>
</evidence>
<evidence type="ECO:0000256" key="7">
    <source>
        <dbReference type="ARBA" id="ARBA00022833"/>
    </source>
</evidence>
<dbReference type="PRINTS" id="PR00756">
    <property type="entry name" value="ALADIPTASE"/>
</dbReference>